<dbReference type="Proteomes" id="UP001161247">
    <property type="component" value="Chromosome 9"/>
</dbReference>
<evidence type="ECO:0000256" key="10">
    <source>
        <dbReference type="ARBA" id="ARBA00022840"/>
    </source>
</evidence>
<feature type="domain" description="AAA+ ATPase" evidence="12">
    <location>
        <begin position="1002"/>
        <end position="1139"/>
    </location>
</feature>
<comment type="subcellular location">
    <subcellularLocation>
        <location evidence="2">Cytoplasm</location>
    </subcellularLocation>
</comment>
<sequence length="2628" mass="303386">MVDLNNNDIMALHRNCPWLLLSDFPKSDGPVFAESLLRNLREFLEDNPTTETLLKDQAQVLLQELQILQSFMKDVKLKNINQSDENLGGSRILCLIFEVEYIITKLFEDECVPSWYKQLMLFDAVCKAKLIKSEIQEYHRHHNEAKPHGTNLNDVGQTLGASDNSRTDEVVVGFEDRAKDIEVQLKVGLPKRQILTIVRMGGVGKTTLAKKVYNSLSIPRHFSGRSWCTISQVYQRRELLLEILGCIAEVPKNIGRSDDDIANILRRSLKGRRYLVVLDDMWSTKAWEDLQISLPDDGKGSRILITSRNSEVALERQPYLLPFLTVEENWNLFQEKLFHGGSCPEELLEAGRLMRRCLEETAEEYLVELIGRNLVMETQSRSRGGSSSSYLESSSYRLYGSTVEWPNSKFLRVLDAEHLRLRNINFEKFELMRCIKYLALWGEFYSVPSSIVQLFNLETLILKQDTVETFLRRLIGIKKLKCQLKSDGHIDPEESHLFSAMGNLHQLESLHLSCYSIAHMIHFPSQLRFPINLKKLTLRRFRLPLKSVSAIGQQLRNLEVLKIIIWNASSDSFPQLERLVLQACRKLEEIPIDFGDISTLQKIEVKNCREWRKTKMIRVEASIYHPHMFDVLSDPLSLTWFVDTHLKLLRVFACYTGKWSDEDKDKYLVSLPTDHRELVAQINSNNFCDYVARFVFPKASVGFENEPKLRFKDSYVSLKFQADIATTLKYLLRSTHPPIGDVLVFSQFAASVHDYVASLWLEFQEYVECGMLTYSFIYSEVEGNYKAVARELGYLKSSISTLPDKEKFQDLLSRAGAVFLRAAIVACDNQFIDRDAWLFATDMALHSRKLISVVRNDGHQNHHEEVHDQAQVLLQELQYLQSFIKDVRKRRIDESEDLEVARMICLIYEAEYIIINLFEDAGVPVWYKHLVLLNAISEAKLIRSEIQKYHHRHKEKRDRGNIHNVARHTLEGVNDSRTNQVIVGFEDRARDIIDQLTTGSSRRQIVSIVGMGGIGKTTLAMKVYNNLSIQHHFRDRAWCTVSQVYNKRELLLEVLGCIAEITEQIKKMGDDDIANKLRQSLKGKRYLVVMDDMWSIEAWTDLQMSFPDDAKGSRILFTSRNSEMALERQPYHLPLLNAEESLNLFNEKLFHGGICPKELLGVGRFIVENCQGLPLAIVIMAGILEKVKKRKDCWAEIAEHLMSHIAHDGGDTRFVDILEFSYNHLPTHLKPCFLYLGMFREDQYIPVQKLKLMWIAEGFVPKKDSKSLEETAEEYLVELIARNLVMEAQKRSRGGAKTCHMHDMVHYLCLEKSREENFMQLITTRTDGGADLGDSCSSIVSSSYRTCFQLTLEQLRAQHQSLDPHVRSLLFFPTISNQDKFVSRPLQLQDAKFLRLLDMVYVQIVPLSLEEFIWMRCLKYLAVSGDFSSVPSSIVQLVDLETLILKGNAKTIDVSTKLWSMGKLRHVQVTFISHSSLPGPEIECQGNIVSLSWLTFGRSTSSRGETFLRRFTGIKKLKCQFQRERGSDPEEGYPIPAMDALYQLESLHLFRSPVSWRRSTVSFPGKFRFPANLKKLTLSSFDLSSRCISTIGQQLSNLEVLKLRKCYWMDSVWSVAEGEFLNLKYLQIYDFDIVIWNASADSFPLLERLVLLHCYHLQEIPSSFGEVPTLQVSQLVAIENAYFSSVCLILEKMLSRLLRLNYFGVICQKQTPRSSLQEFMNLVPLIYCCSKFPGPSAAAAKSHTNLLKLNIWFADSVRDYLVSLRLELEEHNKLSYFHGIDEQKRDYGKRMALCPPSRRPLTTSMITFEDLVESYANLYQMFSRDKSITTKPARSSLKDIALKFFRRELQVLHSFIKKIKQKNEYIITNLFEDGYFPTSERSNNQGPDEVIVGFEDQAKYIEDQLKASSPERQIISIVGMGGSGKTTLAKKVYNSLSIQRHFWVRAWCTVSQVYRKRELLLEILECVVEITEEIKRKDDDDVADTLRKKLKGKRYLVVIDDIWSKDAWNDLRLSLPNDAKGSRILFTSRNFEVALERELYRLPLLTVEESWLLFEEKLFHGGKCPKELLEVGRLIVENCKGLPLAIIVMAGLLEKVEKRKDRWEEIGRTSMSRTARDDGDNQIMHMLALSYNHLPSHLKPCFLYFGMFLEDQQVPVQKLKWLWIAEGFVPKEDSKSLEETAEEYLVELIGRNLVLEAQSRSRGGSKTCQVHDMVRYLCLKKAREENFMHRIMDADFRNPGSSCSYPVSSSYRLSFQPDLEWHWFQFIETRVRSLLVFPSHGYKLDGRTVEWPNSKFLRVLDAEQLQLSDIKFEKFELLRCIKYLAVRGSFYSVPSSIIVQLFNLETLILKGDPLGNHVSTELWRMRKLRHVHIKAISHSSLPGPHEIEDLGNIVTLSLLTIKDPSSVEKFLKSLIGVKKLKCQFIRDGDTDRKSCVTPAMDTLHQLVSLHLSCYSIAHMITFPSNFRFPINLKKLTLRRFRLPLKSVSAIGQQLRNLEVLKIMYCYEMDSTWDMEEDEFRKLTYLKICAFGFRIWNASSDSFPQLERLVLQDCPKLEEIPISFGDISSLQMIEVKNCRESACKSVEAIYKQQLDWGNEKFKVSITGMLDDEETSESEDDDDEYDGWLN</sequence>
<evidence type="ECO:0000256" key="11">
    <source>
        <dbReference type="SAM" id="MobiDB-lite"/>
    </source>
</evidence>
<keyword evidence="14" id="KW-1185">Reference proteome</keyword>
<dbReference type="SUPFAM" id="SSF52540">
    <property type="entry name" value="P-loop containing nucleoside triphosphate hydrolases"/>
    <property type="match status" value="3"/>
</dbReference>
<dbReference type="Gene3D" id="1.10.10.10">
    <property type="entry name" value="Winged helix-like DNA-binding domain superfamily/Winged helix DNA-binding domain"/>
    <property type="match status" value="2"/>
</dbReference>
<dbReference type="Gene3D" id="3.80.10.10">
    <property type="entry name" value="Ribonuclease Inhibitor"/>
    <property type="match status" value="3"/>
</dbReference>
<name>A0AAV1EGV2_OLDCO</name>
<evidence type="ECO:0000256" key="9">
    <source>
        <dbReference type="ARBA" id="ARBA00022821"/>
    </source>
</evidence>
<dbReference type="Pfam" id="PF00931">
    <property type="entry name" value="NB-ARC"/>
    <property type="match status" value="3"/>
</dbReference>
<dbReference type="PRINTS" id="PR00364">
    <property type="entry name" value="DISEASERSIST"/>
</dbReference>
<feature type="region of interest" description="Disordered" evidence="11">
    <location>
        <begin position="2607"/>
        <end position="2628"/>
    </location>
</feature>
<dbReference type="Gene3D" id="3.40.50.300">
    <property type="entry name" value="P-loop containing nucleotide triphosphate hydrolases"/>
    <property type="match status" value="3"/>
</dbReference>
<keyword evidence="6" id="KW-0381">Hypersensitive response</keyword>
<dbReference type="Gene3D" id="1.10.8.430">
    <property type="entry name" value="Helical domain of apoptotic protease-activating factors"/>
    <property type="match status" value="2"/>
</dbReference>
<dbReference type="InterPro" id="IPR036388">
    <property type="entry name" value="WH-like_DNA-bd_sf"/>
</dbReference>
<keyword evidence="7" id="KW-0677">Repeat</keyword>
<proteinExistence type="inferred from homology"/>
<evidence type="ECO:0000256" key="7">
    <source>
        <dbReference type="ARBA" id="ARBA00022737"/>
    </source>
</evidence>
<dbReference type="InterPro" id="IPR044974">
    <property type="entry name" value="Disease_R_plants"/>
</dbReference>
<dbReference type="InterPro" id="IPR058922">
    <property type="entry name" value="WHD_DRP"/>
</dbReference>
<dbReference type="FunFam" id="3.40.50.300:FF:001091">
    <property type="entry name" value="Probable disease resistance protein At1g61300"/>
    <property type="match status" value="3"/>
</dbReference>
<dbReference type="SUPFAM" id="SSF52047">
    <property type="entry name" value="RNI-like"/>
    <property type="match status" value="1"/>
</dbReference>
<protein>
    <submittedName>
        <fullName evidence="13">OLC1v1020388C1</fullName>
    </submittedName>
</protein>
<dbReference type="InterPro" id="IPR032675">
    <property type="entry name" value="LRR_dom_sf"/>
</dbReference>
<comment type="function">
    <text evidence="1">Confers resistance to late blight (Phytophthora infestans) races carrying the avirulence gene Avr1. Resistance proteins guard the plant against pathogens that contain an appropriate avirulence protein via an indirect interaction with this avirulence protein. That triggers a defense system including the hypersensitive response, which restricts the pathogen growth.</text>
</comment>
<evidence type="ECO:0000256" key="2">
    <source>
        <dbReference type="ARBA" id="ARBA00004496"/>
    </source>
</evidence>
<dbReference type="GO" id="GO:0043531">
    <property type="term" value="F:ADP binding"/>
    <property type="evidence" value="ECO:0007669"/>
    <property type="project" value="InterPro"/>
</dbReference>
<dbReference type="SMART" id="SM00382">
    <property type="entry name" value="AAA"/>
    <property type="match status" value="2"/>
</dbReference>
<dbReference type="SUPFAM" id="SSF52058">
    <property type="entry name" value="L domain-like"/>
    <property type="match status" value="2"/>
</dbReference>
<dbReference type="Pfam" id="PF23598">
    <property type="entry name" value="LRR_14"/>
    <property type="match status" value="1"/>
</dbReference>
<dbReference type="Pfam" id="PF23559">
    <property type="entry name" value="WHD_DRP"/>
    <property type="match status" value="2"/>
</dbReference>
<organism evidence="13 14">
    <name type="scientific">Oldenlandia corymbosa var. corymbosa</name>
    <dbReference type="NCBI Taxonomy" id="529605"/>
    <lineage>
        <taxon>Eukaryota</taxon>
        <taxon>Viridiplantae</taxon>
        <taxon>Streptophyta</taxon>
        <taxon>Embryophyta</taxon>
        <taxon>Tracheophyta</taxon>
        <taxon>Spermatophyta</taxon>
        <taxon>Magnoliopsida</taxon>
        <taxon>eudicotyledons</taxon>
        <taxon>Gunneridae</taxon>
        <taxon>Pentapetalae</taxon>
        <taxon>asterids</taxon>
        <taxon>lamiids</taxon>
        <taxon>Gentianales</taxon>
        <taxon>Rubiaceae</taxon>
        <taxon>Rubioideae</taxon>
        <taxon>Spermacoceae</taxon>
        <taxon>Hedyotis-Oldenlandia complex</taxon>
        <taxon>Oldenlandia</taxon>
    </lineage>
</organism>
<evidence type="ECO:0000256" key="4">
    <source>
        <dbReference type="ARBA" id="ARBA00022490"/>
    </source>
</evidence>
<evidence type="ECO:0000256" key="3">
    <source>
        <dbReference type="ARBA" id="ARBA00008894"/>
    </source>
</evidence>
<evidence type="ECO:0000256" key="5">
    <source>
        <dbReference type="ARBA" id="ARBA00022614"/>
    </source>
</evidence>
<dbReference type="PANTHER" id="PTHR23155">
    <property type="entry name" value="DISEASE RESISTANCE PROTEIN RP"/>
    <property type="match status" value="1"/>
</dbReference>
<dbReference type="InterPro" id="IPR002182">
    <property type="entry name" value="NB-ARC"/>
</dbReference>
<dbReference type="InterPro" id="IPR027417">
    <property type="entry name" value="P-loop_NTPase"/>
</dbReference>
<dbReference type="InterPro" id="IPR055414">
    <property type="entry name" value="LRR_R13L4/SHOC2-like"/>
</dbReference>
<evidence type="ECO:0000256" key="8">
    <source>
        <dbReference type="ARBA" id="ARBA00022741"/>
    </source>
</evidence>
<evidence type="ECO:0000259" key="12">
    <source>
        <dbReference type="SMART" id="SM00382"/>
    </source>
</evidence>
<gene>
    <name evidence="13" type="ORF">OLC1_LOCUS24567</name>
</gene>
<keyword evidence="4" id="KW-0963">Cytoplasm</keyword>
<dbReference type="GO" id="GO:0051607">
    <property type="term" value="P:defense response to virus"/>
    <property type="evidence" value="ECO:0007669"/>
    <property type="project" value="UniProtKB-ARBA"/>
</dbReference>
<dbReference type="EMBL" id="OX459126">
    <property type="protein sequence ID" value="CAI9118778.1"/>
    <property type="molecule type" value="Genomic_DNA"/>
</dbReference>
<feature type="compositionally biased region" description="Polar residues" evidence="11">
    <location>
        <begin position="150"/>
        <end position="164"/>
    </location>
</feature>
<evidence type="ECO:0000256" key="1">
    <source>
        <dbReference type="ARBA" id="ARBA00002074"/>
    </source>
</evidence>
<feature type="domain" description="AAA+ ATPase" evidence="12">
    <location>
        <begin position="1911"/>
        <end position="2048"/>
    </location>
</feature>
<dbReference type="FunFam" id="1.10.10.10:FF:000322">
    <property type="entry name" value="Probable disease resistance protein At1g63360"/>
    <property type="match status" value="2"/>
</dbReference>
<keyword evidence="10" id="KW-0067">ATP-binding</keyword>
<dbReference type="GO" id="GO:0098542">
    <property type="term" value="P:defense response to other organism"/>
    <property type="evidence" value="ECO:0007669"/>
    <property type="project" value="TreeGrafter"/>
</dbReference>
<dbReference type="PANTHER" id="PTHR23155:SF1152">
    <property type="entry name" value="AAA+ ATPASE DOMAIN-CONTAINING PROTEIN"/>
    <property type="match status" value="1"/>
</dbReference>
<evidence type="ECO:0000313" key="14">
    <source>
        <dbReference type="Proteomes" id="UP001161247"/>
    </source>
</evidence>
<feature type="compositionally biased region" description="Acidic residues" evidence="11">
    <location>
        <begin position="2608"/>
        <end position="2628"/>
    </location>
</feature>
<keyword evidence="8" id="KW-0547">Nucleotide-binding</keyword>
<reference evidence="13" key="1">
    <citation type="submission" date="2023-03" db="EMBL/GenBank/DDBJ databases">
        <authorList>
            <person name="Julca I."/>
        </authorList>
    </citation>
    <scope>NUCLEOTIDE SEQUENCE</scope>
</reference>
<keyword evidence="5" id="KW-0433">Leucine-rich repeat</keyword>
<dbReference type="InterPro" id="IPR003593">
    <property type="entry name" value="AAA+_ATPase"/>
</dbReference>
<dbReference type="InterPro" id="IPR042197">
    <property type="entry name" value="Apaf_helical"/>
</dbReference>
<dbReference type="GO" id="GO:0005524">
    <property type="term" value="F:ATP binding"/>
    <property type="evidence" value="ECO:0007669"/>
    <property type="project" value="UniProtKB-KW"/>
</dbReference>
<evidence type="ECO:0000313" key="13">
    <source>
        <dbReference type="EMBL" id="CAI9118778.1"/>
    </source>
</evidence>
<feature type="region of interest" description="Disordered" evidence="11">
    <location>
        <begin position="142"/>
        <end position="164"/>
    </location>
</feature>
<comment type="similarity">
    <text evidence="3">Belongs to the disease resistance NB-LRR family.</text>
</comment>
<accession>A0AAV1EGV2</accession>
<evidence type="ECO:0000256" key="6">
    <source>
        <dbReference type="ARBA" id="ARBA00022667"/>
    </source>
</evidence>
<keyword evidence="9" id="KW-0611">Plant defense</keyword>